<proteinExistence type="predicted"/>
<dbReference type="OrthoDB" id="5526158at2"/>
<gene>
    <name evidence="1" type="ORF">ESY86_05510</name>
</gene>
<protein>
    <submittedName>
        <fullName evidence="1">Uncharacterized protein</fullName>
    </submittedName>
</protein>
<name>A0A5C6ZIX7_9FLAO</name>
<dbReference type="EMBL" id="VORO01000004">
    <property type="protein sequence ID" value="TXD90198.1"/>
    <property type="molecule type" value="Genomic_DNA"/>
</dbReference>
<evidence type="ECO:0000313" key="2">
    <source>
        <dbReference type="Proteomes" id="UP000321578"/>
    </source>
</evidence>
<organism evidence="1 2">
    <name type="scientific">Subsaximicrobium wynnwilliamsii</name>
    <dbReference type="NCBI Taxonomy" id="291179"/>
    <lineage>
        <taxon>Bacteria</taxon>
        <taxon>Pseudomonadati</taxon>
        <taxon>Bacteroidota</taxon>
        <taxon>Flavobacteriia</taxon>
        <taxon>Flavobacteriales</taxon>
        <taxon>Flavobacteriaceae</taxon>
        <taxon>Subsaximicrobium</taxon>
    </lineage>
</organism>
<accession>A0A5C6ZIX7</accession>
<dbReference type="AlphaFoldDB" id="A0A5C6ZIX7"/>
<keyword evidence="2" id="KW-1185">Reference proteome</keyword>
<dbReference type="RefSeq" id="WP_147085591.1">
    <property type="nucleotide sequence ID" value="NZ_VORM01000004.1"/>
</dbReference>
<evidence type="ECO:0000313" key="1">
    <source>
        <dbReference type="EMBL" id="TXD90198.1"/>
    </source>
</evidence>
<reference evidence="1 2" key="1">
    <citation type="submission" date="2019-08" db="EMBL/GenBank/DDBJ databases">
        <title>Genomes of Subsaximicrobium wynnwilliamsii strains.</title>
        <authorList>
            <person name="Bowman J.P."/>
        </authorList>
    </citation>
    <scope>NUCLEOTIDE SEQUENCE [LARGE SCALE GENOMIC DNA]</scope>
    <source>
        <strain evidence="1 2">2-80-2</strain>
    </source>
</reference>
<comment type="caution">
    <text evidence="1">The sequence shown here is derived from an EMBL/GenBank/DDBJ whole genome shotgun (WGS) entry which is preliminary data.</text>
</comment>
<sequence length="130" mass="14736">MKNLKFIGIFLLFGICFSCSDNDELTQEQEEQNLIQMFSEIESSARSVNCNDSSEWDFTSYGSKNCGGFGPVGFIAYSINIDTQLFLEKIEKHKRAQQRFNEKWEIISDCSLASTPISIICEDGSPVFAY</sequence>
<dbReference type="Proteomes" id="UP000321578">
    <property type="component" value="Unassembled WGS sequence"/>
</dbReference>